<dbReference type="PANTHER" id="PTHR32347:SF23">
    <property type="entry name" value="BLL5650 PROTEIN"/>
    <property type="match status" value="1"/>
</dbReference>
<protein>
    <submittedName>
        <fullName evidence="5">Membrane-fusion protein</fullName>
    </submittedName>
</protein>
<feature type="transmembrane region" description="Helical" evidence="3">
    <location>
        <begin position="221"/>
        <end position="243"/>
    </location>
</feature>
<dbReference type="InterPro" id="IPR050465">
    <property type="entry name" value="UPF0194_transport"/>
</dbReference>
<keyword evidence="2" id="KW-0175">Coiled coil</keyword>
<comment type="subcellular location">
    <subcellularLocation>
        <location evidence="1">Cell envelope</location>
    </subcellularLocation>
</comment>
<dbReference type="KEGG" id="dti:Desti_3655"/>
<keyword evidence="3" id="KW-0472">Membrane</keyword>
<dbReference type="OrthoDB" id="9772050at2"/>
<dbReference type="AlphaFoldDB" id="I4C9R0"/>
<dbReference type="InterPro" id="IPR058625">
    <property type="entry name" value="MdtA-like_BSH"/>
</dbReference>
<evidence type="ECO:0000259" key="4">
    <source>
        <dbReference type="Pfam" id="PF25917"/>
    </source>
</evidence>
<reference evidence="6" key="1">
    <citation type="submission" date="2012-06" db="EMBL/GenBank/DDBJ databases">
        <title>Complete sequence of chromosome of Desulfomonile tiedjei DSM 6799.</title>
        <authorList>
            <person name="Lucas S."/>
            <person name="Copeland A."/>
            <person name="Lapidus A."/>
            <person name="Glavina del Rio T."/>
            <person name="Dalin E."/>
            <person name="Tice H."/>
            <person name="Bruce D."/>
            <person name="Goodwin L."/>
            <person name="Pitluck S."/>
            <person name="Peters L."/>
            <person name="Ovchinnikova G."/>
            <person name="Zeytun A."/>
            <person name="Lu M."/>
            <person name="Kyrpides N."/>
            <person name="Mavromatis K."/>
            <person name="Ivanova N."/>
            <person name="Brettin T."/>
            <person name="Detter J.C."/>
            <person name="Han C."/>
            <person name="Larimer F."/>
            <person name="Land M."/>
            <person name="Hauser L."/>
            <person name="Markowitz V."/>
            <person name="Cheng J.-F."/>
            <person name="Hugenholtz P."/>
            <person name="Woyke T."/>
            <person name="Wu D."/>
            <person name="Spring S."/>
            <person name="Schroeder M."/>
            <person name="Brambilla E."/>
            <person name="Klenk H.-P."/>
            <person name="Eisen J.A."/>
        </authorList>
    </citation>
    <scope>NUCLEOTIDE SEQUENCE [LARGE SCALE GENOMIC DNA]</scope>
    <source>
        <strain evidence="6">ATCC 49306 / DSM 6799 / DCB-1</strain>
    </source>
</reference>
<dbReference type="Gene3D" id="2.40.50.100">
    <property type="match status" value="1"/>
</dbReference>
<dbReference type="EMBL" id="CP003360">
    <property type="protein sequence ID" value="AFM26301.1"/>
    <property type="molecule type" value="Genomic_DNA"/>
</dbReference>
<feature type="domain" description="Multidrug resistance protein MdtA-like barrel-sandwich hybrid" evidence="4">
    <location>
        <begin position="262"/>
        <end position="367"/>
    </location>
</feature>
<evidence type="ECO:0000313" key="5">
    <source>
        <dbReference type="EMBL" id="AFM26301.1"/>
    </source>
</evidence>
<dbReference type="STRING" id="706587.Desti_3655"/>
<keyword evidence="6" id="KW-1185">Reference proteome</keyword>
<dbReference type="GO" id="GO:0030313">
    <property type="term" value="C:cell envelope"/>
    <property type="evidence" value="ECO:0007669"/>
    <property type="project" value="UniProtKB-SubCell"/>
</dbReference>
<dbReference type="PANTHER" id="PTHR32347">
    <property type="entry name" value="EFFLUX SYSTEM COMPONENT YKNX-RELATED"/>
    <property type="match status" value="1"/>
</dbReference>
<organism evidence="5 6">
    <name type="scientific">Desulfomonile tiedjei (strain ATCC 49306 / DSM 6799 / DCB-1)</name>
    <dbReference type="NCBI Taxonomy" id="706587"/>
    <lineage>
        <taxon>Bacteria</taxon>
        <taxon>Pseudomonadati</taxon>
        <taxon>Thermodesulfobacteriota</taxon>
        <taxon>Desulfomonilia</taxon>
        <taxon>Desulfomonilales</taxon>
        <taxon>Desulfomonilaceae</taxon>
        <taxon>Desulfomonile</taxon>
    </lineage>
</organism>
<dbReference type="eggNOG" id="COG0845">
    <property type="taxonomic scope" value="Bacteria"/>
</dbReference>
<dbReference type="RefSeq" id="WP_014811429.1">
    <property type="nucleotide sequence ID" value="NC_018025.1"/>
</dbReference>
<sequence>MDRIVFQDVGPQVPQKTVQAAQPVAHRAVFTLAKMALEAGSLDSLYFLLVNDTRILVEFDNCFLVTHMGGHTNFVAATNQTSLNKKSEAYREITKLGRELKSLTKPIAPGTEQDILGIADPDFPDSAREALGHYLHFSGCNRLCYIPLMHEGEAMGHLVMEFFSEGMPDRIAFEHLIAISPVFGAALAQRWVLHKRPELATMTSTKPLEQKGLMSSKKARYALAAAVAAILLFLLLFVVPVTFSVGGEADIIPRDKHLAFCKMEGLIEKVFVKEGQEVKEGQVLASLDPKDLDYRIKNAQTQFDINTEEMVILRSSAEEDVSKLAESRLAELKRQSAWLELSYYQWQKQFIEIKAPVDGVVVTKDVESLIGKKFTPGEPFCEVVLPSELWVQVEVPEDRVCYVKPGQDMWVYLNNEPLKGYKLKVAEIAPASEAVERLGNIYRVKAPFPDAEAFAKVGLKGVGKIETRDANLWFIITTRILKHWNKLMLYF</sequence>
<dbReference type="SUPFAM" id="SSF111369">
    <property type="entry name" value="HlyD-like secretion proteins"/>
    <property type="match status" value="1"/>
</dbReference>
<evidence type="ECO:0000313" key="6">
    <source>
        <dbReference type="Proteomes" id="UP000006055"/>
    </source>
</evidence>
<proteinExistence type="predicted"/>
<evidence type="ECO:0000256" key="1">
    <source>
        <dbReference type="ARBA" id="ARBA00004196"/>
    </source>
</evidence>
<dbReference type="Proteomes" id="UP000006055">
    <property type="component" value="Chromosome"/>
</dbReference>
<evidence type="ECO:0000256" key="3">
    <source>
        <dbReference type="SAM" id="Phobius"/>
    </source>
</evidence>
<accession>I4C9R0</accession>
<evidence type="ECO:0000256" key="2">
    <source>
        <dbReference type="ARBA" id="ARBA00023054"/>
    </source>
</evidence>
<dbReference type="Pfam" id="PF25917">
    <property type="entry name" value="BSH_RND"/>
    <property type="match status" value="1"/>
</dbReference>
<keyword evidence="3" id="KW-1133">Transmembrane helix</keyword>
<gene>
    <name evidence="5" type="ordered locus">Desti_3655</name>
</gene>
<name>I4C9R0_DESTA</name>
<keyword evidence="3" id="KW-0812">Transmembrane</keyword>
<dbReference type="HOGENOM" id="CLU_573342_0_0_7"/>
<dbReference type="Gene3D" id="2.40.30.170">
    <property type="match status" value="1"/>
</dbReference>